<dbReference type="OrthoDB" id="294295at2759"/>
<dbReference type="InterPro" id="IPR002347">
    <property type="entry name" value="SDR_fam"/>
</dbReference>
<dbReference type="Gene3D" id="3.40.50.720">
    <property type="entry name" value="NAD(P)-binding Rossmann-like Domain"/>
    <property type="match status" value="1"/>
</dbReference>
<organism evidence="4 5">
    <name type="scientific">Emergomyces pasteurianus Ep9510</name>
    <dbReference type="NCBI Taxonomy" id="1447872"/>
    <lineage>
        <taxon>Eukaryota</taxon>
        <taxon>Fungi</taxon>
        <taxon>Dikarya</taxon>
        <taxon>Ascomycota</taxon>
        <taxon>Pezizomycotina</taxon>
        <taxon>Eurotiomycetes</taxon>
        <taxon>Eurotiomycetidae</taxon>
        <taxon>Onygenales</taxon>
        <taxon>Ajellomycetaceae</taxon>
        <taxon>Emergomyces</taxon>
    </lineage>
</organism>
<dbReference type="InterPro" id="IPR020904">
    <property type="entry name" value="Sc_DH/Rdtase_CS"/>
</dbReference>
<evidence type="ECO:0000256" key="1">
    <source>
        <dbReference type="ARBA" id="ARBA00006484"/>
    </source>
</evidence>
<protein>
    <recommendedName>
        <fullName evidence="6">2-deoxy-D-gluconate 3-dehydrogenase</fullName>
    </recommendedName>
</protein>
<evidence type="ECO:0000256" key="2">
    <source>
        <dbReference type="ARBA" id="ARBA00022857"/>
    </source>
</evidence>
<evidence type="ECO:0000256" key="3">
    <source>
        <dbReference type="ARBA" id="ARBA00023002"/>
    </source>
</evidence>
<dbReference type="PRINTS" id="PR00080">
    <property type="entry name" value="SDRFAMILY"/>
</dbReference>
<keyword evidence="5" id="KW-1185">Reference proteome</keyword>
<dbReference type="VEuPathDB" id="FungiDB:AJ78_05194"/>
<dbReference type="Pfam" id="PF13561">
    <property type="entry name" value="adh_short_C2"/>
    <property type="match status" value="1"/>
</dbReference>
<dbReference type="Proteomes" id="UP000182235">
    <property type="component" value="Unassembled WGS sequence"/>
</dbReference>
<dbReference type="GO" id="GO:0016616">
    <property type="term" value="F:oxidoreductase activity, acting on the CH-OH group of donors, NAD or NADP as acceptor"/>
    <property type="evidence" value="ECO:0007669"/>
    <property type="project" value="TreeGrafter"/>
</dbReference>
<evidence type="ECO:0000313" key="5">
    <source>
        <dbReference type="Proteomes" id="UP000182235"/>
    </source>
</evidence>
<dbReference type="FunFam" id="3.40.50.720:FF:000084">
    <property type="entry name" value="Short-chain dehydrogenase reductase"/>
    <property type="match status" value="1"/>
</dbReference>
<proteinExistence type="inferred from homology"/>
<dbReference type="SUPFAM" id="SSF51735">
    <property type="entry name" value="NAD(P)-binding Rossmann-fold domains"/>
    <property type="match status" value="1"/>
</dbReference>
<comment type="similarity">
    <text evidence="1">Belongs to the short-chain dehydrogenases/reductases (SDR) family.</text>
</comment>
<keyword evidence="3" id="KW-0560">Oxidoreductase</keyword>
<dbReference type="EMBL" id="LGRN01000218">
    <property type="protein sequence ID" value="OJD14459.1"/>
    <property type="molecule type" value="Genomic_DNA"/>
</dbReference>
<dbReference type="PANTHER" id="PTHR42760:SF5">
    <property type="entry name" value="2-DEHYDRO-3-DEOXY-D-GLUCONATE 5-DEHYDROGENASE"/>
    <property type="match status" value="1"/>
</dbReference>
<accession>A0A1J9Q2N5</accession>
<sequence>MAASLFDLTGKTVLVTGSTRGIGQAMAIALAEAGADIILIRGSSPDTVTREAIEKTGRKCHSYQCNLGDKTAVAGLIPAVTANHKGISILVNAAGIQYRCEAENFPQEAYENVMQVNLNAPFTLCRDIGKYWIENNMQGCKIINVASMCTFFGSVKIPAYSMSKGGVGQLTKALSNEWASKGINVNAIAPGEGPIHASPDSYIATDMNRDTVTGDPAYLKTITDRIPAGHWGTPENMKGPVVFLASDASSYVTGEILTVRF</sequence>
<dbReference type="PANTHER" id="PTHR42760">
    <property type="entry name" value="SHORT-CHAIN DEHYDROGENASES/REDUCTASES FAMILY MEMBER"/>
    <property type="match status" value="1"/>
</dbReference>
<dbReference type="PROSITE" id="PS00061">
    <property type="entry name" value="ADH_SHORT"/>
    <property type="match status" value="1"/>
</dbReference>
<dbReference type="AlphaFoldDB" id="A0A1J9Q2N5"/>
<dbReference type="InterPro" id="IPR036291">
    <property type="entry name" value="NAD(P)-bd_dom_sf"/>
</dbReference>
<evidence type="ECO:0000313" key="4">
    <source>
        <dbReference type="EMBL" id="OJD14459.1"/>
    </source>
</evidence>
<keyword evidence="2" id="KW-0521">NADP</keyword>
<dbReference type="PRINTS" id="PR00081">
    <property type="entry name" value="GDHRDH"/>
</dbReference>
<dbReference type="STRING" id="1447872.A0A1J9Q2N5"/>
<gene>
    <name evidence="4" type="ORF">AJ78_05194</name>
</gene>
<name>A0A1J9Q2N5_9EURO</name>
<evidence type="ECO:0008006" key="6">
    <source>
        <dbReference type="Google" id="ProtNLM"/>
    </source>
</evidence>
<reference evidence="4 5" key="1">
    <citation type="submission" date="2015-07" db="EMBL/GenBank/DDBJ databases">
        <title>Emmonsia species relationships and genome sequence.</title>
        <authorList>
            <consortium name="The Broad Institute Genomics Platform"/>
            <person name="Cuomo C.A."/>
            <person name="Munoz J.F."/>
            <person name="Imamovic A."/>
            <person name="Priest M.E."/>
            <person name="Young S."/>
            <person name="Clay O.K."/>
            <person name="McEwen J.G."/>
        </authorList>
    </citation>
    <scope>NUCLEOTIDE SEQUENCE [LARGE SCALE GENOMIC DNA]</scope>
    <source>
        <strain evidence="4 5">UAMH 9510</strain>
    </source>
</reference>
<comment type="caution">
    <text evidence="4">The sequence shown here is derived from an EMBL/GenBank/DDBJ whole genome shotgun (WGS) entry which is preliminary data.</text>
</comment>